<gene>
    <name evidence="2" type="ORF">DWX20_01450</name>
</gene>
<proteinExistence type="predicted"/>
<reference evidence="2 3" key="1">
    <citation type="submission" date="2018-08" db="EMBL/GenBank/DDBJ databases">
        <title>A genome reference for cultivated species of the human gut microbiota.</title>
        <authorList>
            <person name="Zou Y."/>
            <person name="Xue W."/>
            <person name="Luo G."/>
        </authorList>
    </citation>
    <scope>NUCLEOTIDE SEQUENCE [LARGE SCALE GENOMIC DNA]</scope>
    <source>
        <strain evidence="2 3">AF18-46</strain>
    </source>
</reference>
<feature type="transmembrane region" description="Helical" evidence="1">
    <location>
        <begin position="84"/>
        <end position="101"/>
    </location>
</feature>
<organism evidence="2 3">
    <name type="scientific">Solobacterium moorei</name>
    <dbReference type="NCBI Taxonomy" id="102148"/>
    <lineage>
        <taxon>Bacteria</taxon>
        <taxon>Bacillati</taxon>
        <taxon>Bacillota</taxon>
        <taxon>Erysipelotrichia</taxon>
        <taxon>Erysipelotrichales</taxon>
        <taxon>Erysipelotrichaceae</taxon>
        <taxon>Solobacterium</taxon>
    </lineage>
</organism>
<dbReference type="EMBL" id="QRWX01000001">
    <property type="protein sequence ID" value="RGT57740.1"/>
    <property type="molecule type" value="Genomic_DNA"/>
</dbReference>
<evidence type="ECO:0000313" key="2">
    <source>
        <dbReference type="EMBL" id="RGT57740.1"/>
    </source>
</evidence>
<protein>
    <submittedName>
        <fullName evidence="2">Uncharacterized protein</fullName>
    </submittedName>
</protein>
<dbReference type="AlphaFoldDB" id="A0A412PHW1"/>
<feature type="transmembrane region" description="Helical" evidence="1">
    <location>
        <begin position="61"/>
        <end position="78"/>
    </location>
</feature>
<evidence type="ECO:0000256" key="1">
    <source>
        <dbReference type="SAM" id="Phobius"/>
    </source>
</evidence>
<keyword evidence="1" id="KW-0812">Transmembrane</keyword>
<keyword evidence="1" id="KW-1133">Transmembrane helix</keyword>
<feature type="transmembrane region" description="Helical" evidence="1">
    <location>
        <begin position="161"/>
        <end position="182"/>
    </location>
</feature>
<comment type="caution">
    <text evidence="2">The sequence shown here is derived from an EMBL/GenBank/DDBJ whole genome shotgun (WGS) entry which is preliminary data.</text>
</comment>
<accession>A0A412PHW1</accession>
<sequence>MIKSPKKKRPSIFDDGNAQKRGAIAGRNIYIDDKGQTIMYISRTKTGYILKEKDAKNFSLYHNRIALGIAVAMLLMSLTSDWRISIIAGFVLFGVLQYRFVKSWLPTLPQIPNFKPKQKKSFIEGLIETNNKGRCALLAVLYALLGILLVVNGIIIKSDIIVIIFEVATMLACLYMSAQYIIAISKMK</sequence>
<feature type="transmembrane region" description="Helical" evidence="1">
    <location>
        <begin position="135"/>
        <end position="155"/>
    </location>
</feature>
<keyword evidence="1" id="KW-0472">Membrane</keyword>
<evidence type="ECO:0000313" key="3">
    <source>
        <dbReference type="Proteomes" id="UP000284731"/>
    </source>
</evidence>
<dbReference type="RefSeq" id="WP_118764210.1">
    <property type="nucleotide sequence ID" value="NZ_CABJCF010000001.1"/>
</dbReference>
<dbReference type="Proteomes" id="UP000284731">
    <property type="component" value="Unassembled WGS sequence"/>
</dbReference>
<name>A0A412PHW1_9FIRM</name>